<sequence>MFVYTMANHDEVFQKTKFHATVWQTGVPPIAAVDLIAKRTLTLKGCISPELIDPVLFFECLKVRGMEWNVITKTSPLMVAFNIQGWKLL</sequence>
<dbReference type="RefSeq" id="WP_338448647.1">
    <property type="nucleotide sequence ID" value="NZ_CP137640.1"/>
</dbReference>
<evidence type="ECO:0000313" key="1">
    <source>
        <dbReference type="EMBL" id="WVX79715.1"/>
    </source>
</evidence>
<dbReference type="Gene3D" id="3.40.50.720">
    <property type="entry name" value="NAD(P)-binding Rossmann-like Domain"/>
    <property type="match status" value="1"/>
</dbReference>
<dbReference type="EMBL" id="CP137640">
    <property type="protein sequence ID" value="WVX79715.1"/>
    <property type="molecule type" value="Genomic_DNA"/>
</dbReference>
<name>A0ABZ2CCN9_9BACI</name>
<dbReference type="Proteomes" id="UP001357223">
    <property type="component" value="Chromosome"/>
</dbReference>
<evidence type="ECO:0000313" key="2">
    <source>
        <dbReference type="Proteomes" id="UP001357223"/>
    </source>
</evidence>
<gene>
    <name evidence="1" type="ORF">R4Z09_20835</name>
</gene>
<proteinExistence type="predicted"/>
<protein>
    <submittedName>
        <fullName evidence="1">Uncharacterized protein</fullName>
    </submittedName>
</protein>
<accession>A0ABZ2CCN9</accession>
<organism evidence="1 2">
    <name type="scientific">Niallia oryzisoli</name>
    <dbReference type="NCBI Taxonomy" id="1737571"/>
    <lineage>
        <taxon>Bacteria</taxon>
        <taxon>Bacillati</taxon>
        <taxon>Bacillota</taxon>
        <taxon>Bacilli</taxon>
        <taxon>Bacillales</taxon>
        <taxon>Bacillaceae</taxon>
        <taxon>Niallia</taxon>
    </lineage>
</organism>
<keyword evidence="2" id="KW-1185">Reference proteome</keyword>
<reference evidence="1 2" key="1">
    <citation type="submission" date="2023-10" db="EMBL/GenBank/DDBJ databases">
        <title>Niallia locisalis sp.nov. isolated from a salt pond sample.</title>
        <authorList>
            <person name="Li X.-J."/>
            <person name="Dong L."/>
        </authorList>
    </citation>
    <scope>NUCLEOTIDE SEQUENCE [LARGE SCALE GENOMIC DNA]</scope>
    <source>
        <strain evidence="1 2">DSM 29761</strain>
    </source>
</reference>